<keyword evidence="7" id="KW-0547">Nucleotide-binding</keyword>
<dbReference type="CDD" id="cd14066">
    <property type="entry name" value="STKc_IRAK"/>
    <property type="match status" value="1"/>
</dbReference>
<protein>
    <recommendedName>
        <fullName evidence="15">Protein kinase domain-containing protein</fullName>
    </recommendedName>
</protein>
<dbReference type="Gramene" id="TraesRN2B0101396700.1">
    <property type="protein sequence ID" value="TraesRN2B0101396700.1"/>
    <property type="gene ID" value="TraesRN2B0101396700"/>
</dbReference>
<keyword evidence="11" id="KW-0472">Membrane</keyword>
<dbReference type="EnsemblPlants" id="TraesCS2B02G539800.1">
    <property type="protein sequence ID" value="TraesCS2B02G539800.1"/>
    <property type="gene ID" value="TraesCS2B02G539800"/>
</dbReference>
<keyword evidence="6" id="KW-0677">Repeat</keyword>
<keyword evidence="17" id="KW-1185">Reference proteome</keyword>
<name>A0A3B6CEV0_WHEAT</name>
<dbReference type="InterPro" id="IPR032872">
    <property type="entry name" value="WAK_assoc_C"/>
</dbReference>
<comment type="subcellular location">
    <subcellularLocation>
        <location evidence="1">Membrane</location>
        <topology evidence="1">Single-pass membrane protein</topology>
    </subcellularLocation>
</comment>
<keyword evidence="13" id="KW-0675">Receptor</keyword>
<dbReference type="GO" id="GO:0030247">
    <property type="term" value="F:polysaccharide binding"/>
    <property type="evidence" value="ECO:0007669"/>
    <property type="project" value="InterPro"/>
</dbReference>
<dbReference type="AlphaFoldDB" id="A0A3B6CEV0"/>
<keyword evidence="2" id="KW-0723">Serine/threonine-protein kinase</keyword>
<dbReference type="Gramene" id="TraesROB_scaffold_044207_01G000100.1">
    <property type="protein sequence ID" value="TraesROB_scaffold_044207_01G000100.1"/>
    <property type="gene ID" value="TraesROB_scaffold_044207_01G000100"/>
</dbReference>
<dbReference type="GO" id="GO:0005524">
    <property type="term" value="F:ATP binding"/>
    <property type="evidence" value="ECO:0007669"/>
    <property type="project" value="UniProtKB-KW"/>
</dbReference>
<sequence>MFLLLSLLVAGVLASDKPVCPARQCGNVKIQYPFWVDMGGAWHCGHPSLRLECRGRTPVLWLPSGEYAITNIFYDDTVDGDRRVSLFDLGVFSQHNKACPFVGRNLTLPSGSHPTLSLTASDTNLTFLVNCSYIDDTAGAGHLIDCLNSEEHKSTYVFLGDFLPYDYTTQCEKVITVPVLRTSLHGGTTTNLLHAVVPALKKGFELRWSRPAAMSECVGCENGGGLCVHKREAGKKSWTFTCVTNASAAPWAVALKSLVNKEGTVLKIALPIIAGLLILTCASFVWAYKLTGERRISNIQNNATRQPLDIFTLNELEINIELPSISFEEISTATNNFSNNNMIGRGGFGVVYKGIFGSGKEVTVKRLSKISRQAADEFKNEVILVTKLKHKNLVRLLAYCAHEDEKLLVYEYMHNKSLDAFLFDTTRRSILDWPTRFKVIKGLARGLLYLHQDSRLTIIHRDIKASNVLLDAKMNPKIADFGIAKIFEGNEPQAKTTHIVGTFGYMSPEYLMEGFYSVKSDTYSFGVLLLEIISGLKIRSVHVIADDSPSLTAYAWKLWKHGNARGLVDSSIVENCPLDIVVRCIQIGLLCVQDYPDDRPCMSSTVSMLENETVPLLPPKEPLYFPQQNHGTGDHGDNVGISVDDITITEVEER</sequence>
<dbReference type="Gramene" id="TraesCLE_scaffold_041756_01G000100.1">
    <property type="protein sequence ID" value="TraesCLE_scaffold_041756_01G000100.1"/>
    <property type="gene ID" value="TraesCLE_scaffold_041756_01G000100"/>
</dbReference>
<evidence type="ECO:0000256" key="3">
    <source>
        <dbReference type="ARBA" id="ARBA00022679"/>
    </source>
</evidence>
<evidence type="ECO:0000256" key="2">
    <source>
        <dbReference type="ARBA" id="ARBA00022527"/>
    </source>
</evidence>
<dbReference type="Gramene" id="TraesARI2B03G01062930.1">
    <property type="protein sequence ID" value="TraesARI2B03G01062930.1"/>
    <property type="gene ID" value="TraesARI2B03G01062930"/>
</dbReference>
<dbReference type="SUPFAM" id="SSF56112">
    <property type="entry name" value="Protein kinase-like (PK-like)"/>
    <property type="match status" value="1"/>
</dbReference>
<keyword evidence="5" id="KW-0732">Signal</keyword>
<evidence type="ECO:0000256" key="11">
    <source>
        <dbReference type="ARBA" id="ARBA00023136"/>
    </source>
</evidence>
<dbReference type="Proteomes" id="UP000019116">
    <property type="component" value="Chromosome 2B"/>
</dbReference>
<dbReference type="STRING" id="4565.A0A3B6CEV0"/>
<dbReference type="InterPro" id="IPR025287">
    <property type="entry name" value="WAK_GUB"/>
</dbReference>
<dbReference type="InterPro" id="IPR000719">
    <property type="entry name" value="Prot_kinase_dom"/>
</dbReference>
<dbReference type="Gene3D" id="1.10.510.10">
    <property type="entry name" value="Transferase(Phosphotransferase) domain 1"/>
    <property type="match status" value="1"/>
</dbReference>
<reference evidence="16" key="2">
    <citation type="submission" date="2018-10" db="UniProtKB">
        <authorList>
            <consortium name="EnsemblPlants"/>
        </authorList>
    </citation>
    <scope>IDENTIFICATION</scope>
</reference>
<evidence type="ECO:0000259" key="15">
    <source>
        <dbReference type="PROSITE" id="PS50011"/>
    </source>
</evidence>
<dbReference type="Gene3D" id="3.30.200.20">
    <property type="entry name" value="Phosphorylase Kinase, domain 1"/>
    <property type="match status" value="1"/>
</dbReference>
<dbReference type="Pfam" id="PF13947">
    <property type="entry name" value="GUB_WAK_bind"/>
    <property type="match status" value="1"/>
</dbReference>
<dbReference type="SMART" id="SM00220">
    <property type="entry name" value="S_TKc"/>
    <property type="match status" value="1"/>
</dbReference>
<dbReference type="Gramene" id="TraesKAR2B01G0489950.1">
    <property type="protein sequence ID" value="cds.TraesKAR2B01G0489950.1"/>
    <property type="gene ID" value="TraesKAR2B01G0489950"/>
</dbReference>
<evidence type="ECO:0000256" key="13">
    <source>
        <dbReference type="ARBA" id="ARBA00023170"/>
    </source>
</evidence>
<evidence type="ECO:0000313" key="17">
    <source>
        <dbReference type="Proteomes" id="UP000019116"/>
    </source>
</evidence>
<keyword evidence="8" id="KW-0418">Kinase</keyword>
<evidence type="ECO:0000256" key="4">
    <source>
        <dbReference type="ARBA" id="ARBA00022692"/>
    </source>
</evidence>
<dbReference type="FunFam" id="3.30.200.20:FF:000727">
    <property type="entry name" value="Cysteine-rich RLK (RECEPTOR-like protein kinase) 23"/>
    <property type="match status" value="1"/>
</dbReference>
<keyword evidence="4" id="KW-0812">Transmembrane</keyword>
<evidence type="ECO:0000256" key="10">
    <source>
        <dbReference type="ARBA" id="ARBA00022989"/>
    </source>
</evidence>
<evidence type="ECO:0000256" key="7">
    <source>
        <dbReference type="ARBA" id="ARBA00022741"/>
    </source>
</evidence>
<dbReference type="PANTHER" id="PTHR27002">
    <property type="entry name" value="RECEPTOR-LIKE SERINE/THREONINE-PROTEIN KINASE SD1-8"/>
    <property type="match status" value="1"/>
</dbReference>
<evidence type="ECO:0000256" key="12">
    <source>
        <dbReference type="ARBA" id="ARBA00023157"/>
    </source>
</evidence>
<keyword evidence="12" id="KW-1015">Disulfide bond</keyword>
<dbReference type="Gramene" id="TraesWEE_scaffold_064494_01G000100.1">
    <property type="protein sequence ID" value="TraesWEE_scaffold_064494_01G000100.1"/>
    <property type="gene ID" value="TraesWEE_scaffold_064494_01G000100"/>
</dbReference>
<dbReference type="InterPro" id="IPR011009">
    <property type="entry name" value="Kinase-like_dom_sf"/>
</dbReference>
<dbReference type="InterPro" id="IPR008271">
    <property type="entry name" value="Ser/Thr_kinase_AS"/>
</dbReference>
<dbReference type="GO" id="GO:0004674">
    <property type="term" value="F:protein serine/threonine kinase activity"/>
    <property type="evidence" value="ECO:0007669"/>
    <property type="project" value="UniProtKB-KW"/>
</dbReference>
<dbReference type="RefSeq" id="XP_044326531.1">
    <property type="nucleotide sequence ID" value="XM_044470596.1"/>
</dbReference>
<evidence type="ECO:0000313" key="16">
    <source>
        <dbReference type="EnsemblPlants" id="TraesCS2B02G539800.1"/>
    </source>
</evidence>
<dbReference type="OrthoDB" id="4062651at2759"/>
<evidence type="ECO:0000256" key="6">
    <source>
        <dbReference type="ARBA" id="ARBA00022737"/>
    </source>
</evidence>
<evidence type="ECO:0000256" key="14">
    <source>
        <dbReference type="ARBA" id="ARBA00023180"/>
    </source>
</evidence>
<evidence type="ECO:0000256" key="8">
    <source>
        <dbReference type="ARBA" id="ARBA00022777"/>
    </source>
</evidence>
<keyword evidence="14" id="KW-0325">Glycoprotein</keyword>
<dbReference type="PROSITE" id="PS00108">
    <property type="entry name" value="PROTEIN_KINASE_ST"/>
    <property type="match status" value="1"/>
</dbReference>
<evidence type="ECO:0000256" key="1">
    <source>
        <dbReference type="ARBA" id="ARBA00004167"/>
    </source>
</evidence>
<dbReference type="PROSITE" id="PS50011">
    <property type="entry name" value="PROTEIN_KINASE_DOM"/>
    <property type="match status" value="1"/>
</dbReference>
<feature type="domain" description="Protein kinase" evidence="15">
    <location>
        <begin position="337"/>
        <end position="617"/>
    </location>
</feature>
<keyword evidence="9" id="KW-0067">ATP-binding</keyword>
<dbReference type="GeneID" id="123047104"/>
<evidence type="ECO:0000256" key="9">
    <source>
        <dbReference type="ARBA" id="ARBA00022840"/>
    </source>
</evidence>
<dbReference type="Gramene" id="TraesLDM2B03G01048300.1">
    <property type="protein sequence ID" value="TraesLDM2B03G01048300.1"/>
    <property type="gene ID" value="TraesLDM2B03G01048300"/>
</dbReference>
<gene>
    <name evidence="16" type="primary">LOC123047104</name>
</gene>
<dbReference type="SMR" id="A0A3B6CEV0"/>
<dbReference type="GO" id="GO:0016020">
    <property type="term" value="C:membrane"/>
    <property type="evidence" value="ECO:0007669"/>
    <property type="project" value="UniProtKB-SubCell"/>
</dbReference>
<proteinExistence type="predicted"/>
<dbReference type="Pfam" id="PF00069">
    <property type="entry name" value="Pkinase"/>
    <property type="match status" value="1"/>
</dbReference>
<dbReference type="Gramene" id="TraesSTA2B03G01042260.1">
    <property type="protein sequence ID" value="TraesSTA2B03G01042260.1"/>
    <property type="gene ID" value="TraesSTA2B03G01042260"/>
</dbReference>
<dbReference type="Gramene" id="TraesCS2B03G1353700.1">
    <property type="protein sequence ID" value="TraesCS2B03G1353700.1.CDS"/>
    <property type="gene ID" value="TraesCS2B03G1353700"/>
</dbReference>
<keyword evidence="3" id="KW-0808">Transferase</keyword>
<dbReference type="FunFam" id="1.10.510.10:FF:000060">
    <property type="entry name" value="G-type lectin S-receptor-like serine/threonine-protein kinase"/>
    <property type="match status" value="1"/>
</dbReference>
<dbReference type="PANTHER" id="PTHR27002:SF936">
    <property type="entry name" value="OS08G0179000 PROTEIN"/>
    <property type="match status" value="1"/>
</dbReference>
<reference evidence="16" key="1">
    <citation type="submission" date="2018-08" db="EMBL/GenBank/DDBJ databases">
        <authorList>
            <person name="Rossello M."/>
        </authorList>
    </citation>
    <scope>NUCLEOTIDE SEQUENCE [LARGE SCALE GENOMIC DNA]</scope>
    <source>
        <strain evidence="16">cv. Chinese Spring</strain>
    </source>
</reference>
<dbReference type="Pfam" id="PF14380">
    <property type="entry name" value="WAK_assoc"/>
    <property type="match status" value="1"/>
</dbReference>
<accession>A0A3B6CEV0</accession>
<organism evidence="16">
    <name type="scientific">Triticum aestivum</name>
    <name type="common">Wheat</name>
    <dbReference type="NCBI Taxonomy" id="4565"/>
    <lineage>
        <taxon>Eukaryota</taxon>
        <taxon>Viridiplantae</taxon>
        <taxon>Streptophyta</taxon>
        <taxon>Embryophyta</taxon>
        <taxon>Tracheophyta</taxon>
        <taxon>Spermatophyta</taxon>
        <taxon>Magnoliopsida</taxon>
        <taxon>Liliopsida</taxon>
        <taxon>Poales</taxon>
        <taxon>Poaceae</taxon>
        <taxon>BOP clade</taxon>
        <taxon>Pooideae</taxon>
        <taxon>Triticodae</taxon>
        <taxon>Triticeae</taxon>
        <taxon>Triticinae</taxon>
        <taxon>Triticum</taxon>
    </lineage>
</organism>
<keyword evidence="10" id="KW-1133">Transmembrane helix</keyword>
<dbReference type="Gramene" id="TraesCS2B02G539800.1">
    <property type="protein sequence ID" value="TraesCS2B02G539800.1"/>
    <property type="gene ID" value="TraesCS2B02G539800"/>
</dbReference>
<dbReference type="Gramene" id="TraesCAD_scaffold_012495_01G000200.1">
    <property type="protein sequence ID" value="TraesCAD_scaffold_012495_01G000200.1"/>
    <property type="gene ID" value="TraesCAD_scaffold_012495_01G000200"/>
</dbReference>
<dbReference type="Gramene" id="TraesJAG2B03G01047090.1">
    <property type="protein sequence ID" value="TraesJAG2B03G01047090.1"/>
    <property type="gene ID" value="TraesJAG2B03G01047090"/>
</dbReference>
<evidence type="ECO:0000256" key="5">
    <source>
        <dbReference type="ARBA" id="ARBA00022729"/>
    </source>
</evidence>